<evidence type="ECO:0000313" key="3">
    <source>
        <dbReference type="Proteomes" id="UP000774699"/>
    </source>
</evidence>
<gene>
    <name evidence="2" type="ORF">FJY86_03065</name>
</gene>
<dbReference type="SUPFAM" id="SSF51905">
    <property type="entry name" value="FAD/NAD(P)-binding domain"/>
    <property type="match status" value="1"/>
</dbReference>
<sequence length="405" mass="44639">MSEYDVIVVGGGPSGSVCARLSAEKGARVLLLDKASFPRDKPSRDLCLAGQTRFWLGELGLASKLESKPHAKLRGVKFTSPRGKSFSQRLPKVERGETHGWGVSSKVLDNVLFEHASKACEFRERTQVVGLLKEGDRVVGVRVADLSTKETKEIRSHIVVGADGPSSDVANFLNIASPPAEHVLSCVRGYYENVSHLTDEAEVHFIHNGLRAHAWITPLENNTCNMGLSIRLSELQKNNGNISAEWEKMLARQPFAARFKDAKPIGNTETWTQALSTCSRVRAFPGALLIGHAAGLGDFFSNDGITHAFISGKLAAETIMRALEKNDFSREMLSEYEKNISLYLESDSTHLKTMQTVSLLPQTLDFAFDKASQKPALREQLTQSFHEKNTQQNISTMGLLKLLFA</sequence>
<organism evidence="2 3">
    <name type="scientific">Candidatus Iainarchaeum sp</name>
    <dbReference type="NCBI Taxonomy" id="3101447"/>
    <lineage>
        <taxon>Archaea</taxon>
        <taxon>Candidatus Iainarchaeota</taxon>
        <taxon>Candidatus Iainarchaeia</taxon>
        <taxon>Candidatus Iainarchaeales</taxon>
        <taxon>Candidatus Iainarchaeaceae</taxon>
        <taxon>Candidatus Iainarchaeum</taxon>
    </lineage>
</organism>
<dbReference type="PANTHER" id="PTHR42685:SF22">
    <property type="entry name" value="CONDITIONED MEDIUM FACTOR RECEPTOR 1"/>
    <property type="match status" value="1"/>
</dbReference>
<dbReference type="InterPro" id="IPR002938">
    <property type="entry name" value="FAD-bd"/>
</dbReference>
<name>A0A8T4C7W3_9ARCH</name>
<reference evidence="2" key="1">
    <citation type="submission" date="2019-03" db="EMBL/GenBank/DDBJ databases">
        <title>Lake Tanganyika Metagenome-Assembled Genomes (MAGs).</title>
        <authorList>
            <person name="Tran P."/>
        </authorList>
    </citation>
    <scope>NUCLEOTIDE SEQUENCE</scope>
    <source>
        <strain evidence="2">M_DeepCast_50m_m2_156</strain>
    </source>
</reference>
<proteinExistence type="predicted"/>
<dbReference type="InterPro" id="IPR050407">
    <property type="entry name" value="Geranylgeranyl_reductase"/>
</dbReference>
<dbReference type="EMBL" id="VGJJ01000021">
    <property type="protein sequence ID" value="MBM3282294.1"/>
    <property type="molecule type" value="Genomic_DNA"/>
</dbReference>
<evidence type="ECO:0000313" key="2">
    <source>
        <dbReference type="EMBL" id="MBM3282294.1"/>
    </source>
</evidence>
<dbReference type="InterPro" id="IPR036188">
    <property type="entry name" value="FAD/NAD-bd_sf"/>
</dbReference>
<comment type="caution">
    <text evidence="2">The sequence shown here is derived from an EMBL/GenBank/DDBJ whole genome shotgun (WGS) entry which is preliminary data.</text>
</comment>
<dbReference type="Pfam" id="PF01494">
    <property type="entry name" value="FAD_binding_3"/>
    <property type="match status" value="1"/>
</dbReference>
<dbReference type="GO" id="GO:0071949">
    <property type="term" value="F:FAD binding"/>
    <property type="evidence" value="ECO:0007669"/>
    <property type="project" value="InterPro"/>
</dbReference>
<protein>
    <submittedName>
        <fullName evidence="2">NAD(P)/FAD-dependent oxidoreductase</fullName>
    </submittedName>
</protein>
<feature type="domain" description="FAD-binding" evidence="1">
    <location>
        <begin position="3"/>
        <end position="293"/>
    </location>
</feature>
<evidence type="ECO:0000259" key="1">
    <source>
        <dbReference type="Pfam" id="PF01494"/>
    </source>
</evidence>
<dbReference type="Proteomes" id="UP000774699">
    <property type="component" value="Unassembled WGS sequence"/>
</dbReference>
<accession>A0A8T4C7W3</accession>
<dbReference type="PRINTS" id="PR00420">
    <property type="entry name" value="RNGMNOXGNASE"/>
</dbReference>
<dbReference type="PANTHER" id="PTHR42685">
    <property type="entry name" value="GERANYLGERANYL DIPHOSPHATE REDUCTASE"/>
    <property type="match status" value="1"/>
</dbReference>
<dbReference type="AlphaFoldDB" id="A0A8T4C7W3"/>
<dbReference type="Gene3D" id="3.50.50.60">
    <property type="entry name" value="FAD/NAD(P)-binding domain"/>
    <property type="match status" value="1"/>
</dbReference>